<sequence>MLTINHNEFAALTNKSMQNSSSVLGQVIERLSSGSRINSAKDDAAGQAIANRMTANVNADSVVSRGLSDAISYAQTAEGSLGSVSDLLIRAKSLAIQAANGTLSDADRASVNTEYQQILAGITDISEQTEIFGQYPLATDDPDLPPALLGNVQPIKNRFPVAGQSYSFTSGVVPLAYIPAGATSITISIDSLGQDDDLQLFTRDGKHLVGTPINGSDPDFTWVSKGITDDASATASLLTSANGFASGASYDDSQLLQGGASWALNGSASSSYNGMNISYSGDGDRYEDTATGDYNNGVIQSNPLEQITIDNVTEDLIVVVVGNGSFTSKLTWGVLPEPEAMPAVPPKQSRPFDVVTSADFGQQMQTDTLAPTPTDIKTLGLKNTTLLTDGDISVTMNALDAALDKVSAYRSHYGAKINRYESNKAVLSQQSVDTQSARSRIQDADYAQEASRLAQTQILQQGQAAVMKIANQTPQMVLALLQS</sequence>
<keyword evidence="8" id="KW-1185">Reference proteome</keyword>
<dbReference type="GO" id="GO:0009288">
    <property type="term" value="C:bacterial-type flagellum"/>
    <property type="evidence" value="ECO:0007669"/>
    <property type="project" value="UniProtKB-SubCell"/>
</dbReference>
<comment type="similarity">
    <text evidence="1 4">Belongs to the bacterial flagellin family.</text>
</comment>
<dbReference type="PANTHER" id="PTHR42792:SF2">
    <property type="entry name" value="FLAGELLIN"/>
    <property type="match status" value="1"/>
</dbReference>
<evidence type="ECO:0000256" key="1">
    <source>
        <dbReference type="ARBA" id="ARBA00005709"/>
    </source>
</evidence>
<gene>
    <name evidence="7" type="ORF">B2J69_21150</name>
</gene>
<name>A0A1V9DA86_9GAMM</name>
<evidence type="ECO:0000259" key="5">
    <source>
        <dbReference type="Pfam" id="PF00669"/>
    </source>
</evidence>
<evidence type="ECO:0000313" key="8">
    <source>
        <dbReference type="Proteomes" id="UP000192769"/>
    </source>
</evidence>
<keyword evidence="7" id="KW-0969">Cilium</keyword>
<organism evidence="7 8">
    <name type="scientific">Pantoea latae</name>
    <dbReference type="NCBI Taxonomy" id="1964541"/>
    <lineage>
        <taxon>Bacteria</taxon>
        <taxon>Pseudomonadati</taxon>
        <taxon>Pseudomonadota</taxon>
        <taxon>Gammaproteobacteria</taxon>
        <taxon>Enterobacterales</taxon>
        <taxon>Erwiniaceae</taxon>
        <taxon>Pantoea</taxon>
    </lineage>
</organism>
<dbReference type="GO" id="GO:0005576">
    <property type="term" value="C:extracellular region"/>
    <property type="evidence" value="ECO:0007669"/>
    <property type="project" value="UniProtKB-SubCell"/>
</dbReference>
<keyword evidence="7" id="KW-0966">Cell projection</keyword>
<comment type="subcellular location">
    <subcellularLocation>
        <location evidence="4">Secreted</location>
    </subcellularLocation>
    <subcellularLocation>
        <location evidence="4">Bacterial flagellum</location>
    </subcellularLocation>
</comment>
<dbReference type="Pfam" id="PF00700">
    <property type="entry name" value="Flagellin_C"/>
    <property type="match status" value="1"/>
</dbReference>
<dbReference type="AlphaFoldDB" id="A0A1V9DA86"/>
<dbReference type="InterPro" id="IPR046358">
    <property type="entry name" value="Flagellin_C"/>
</dbReference>
<dbReference type="Gene3D" id="1.20.1330.10">
    <property type="entry name" value="f41 fragment of flagellin, N-terminal domain"/>
    <property type="match status" value="2"/>
</dbReference>
<keyword evidence="3 4" id="KW-0975">Bacterial flagellum</keyword>
<dbReference type="InterPro" id="IPR001492">
    <property type="entry name" value="Flagellin"/>
</dbReference>
<keyword evidence="7" id="KW-0282">Flagellum</keyword>
<accession>A0A1V9DA86</accession>
<dbReference type="PRINTS" id="PR00207">
    <property type="entry name" value="FLAGELLIN"/>
</dbReference>
<dbReference type="GO" id="GO:0005198">
    <property type="term" value="F:structural molecule activity"/>
    <property type="evidence" value="ECO:0007669"/>
    <property type="project" value="UniProtKB-UniRule"/>
</dbReference>
<evidence type="ECO:0000313" key="7">
    <source>
        <dbReference type="EMBL" id="OQP30743.1"/>
    </source>
</evidence>
<dbReference type="OrthoDB" id="9796789at2"/>
<dbReference type="RefSeq" id="WP_081142055.1">
    <property type="nucleotide sequence ID" value="NZ_MWUE01000033.1"/>
</dbReference>
<evidence type="ECO:0000256" key="2">
    <source>
        <dbReference type="ARBA" id="ARBA00022525"/>
    </source>
</evidence>
<feature type="domain" description="Flagellin N-terminal" evidence="5">
    <location>
        <begin position="4"/>
        <end position="137"/>
    </location>
</feature>
<protein>
    <recommendedName>
        <fullName evidence="4">Flagellin</fullName>
    </recommendedName>
</protein>
<dbReference type="InterPro" id="IPR001029">
    <property type="entry name" value="Flagellin_N"/>
</dbReference>
<comment type="function">
    <text evidence="4">Flagellin is the subunit protein which polymerizes to form the filaments of bacterial flagella.</text>
</comment>
<dbReference type="Pfam" id="PF00669">
    <property type="entry name" value="Flagellin_N"/>
    <property type="match status" value="1"/>
</dbReference>
<keyword evidence="2 4" id="KW-0964">Secreted</keyword>
<reference evidence="7 8" key="1">
    <citation type="submission" date="2017-02" db="EMBL/GenBank/DDBJ databases">
        <title>Whole genome shotgun sequence of Pantoea agglomerans strain AS1 isolated from a cycad, Zamia floridana in Central Florida, USA.</title>
        <authorList>
            <person name="Lata P."/>
            <person name="Govindarajan S."/>
            <person name="Qi F."/>
            <person name="Li J.-L."/>
            <person name="Maurya S.K."/>
            <person name="Sahoo M.K."/>
        </authorList>
    </citation>
    <scope>NUCLEOTIDE SEQUENCE [LARGE SCALE GENOMIC DNA]</scope>
    <source>
        <strain evidence="7 8">AS1</strain>
    </source>
</reference>
<comment type="caution">
    <text evidence="7">The sequence shown here is derived from an EMBL/GenBank/DDBJ whole genome shotgun (WGS) entry which is preliminary data.</text>
</comment>
<proteinExistence type="inferred from homology"/>
<dbReference type="Proteomes" id="UP000192769">
    <property type="component" value="Unassembled WGS sequence"/>
</dbReference>
<dbReference type="EMBL" id="MWUE01000033">
    <property type="protein sequence ID" value="OQP30743.1"/>
    <property type="molecule type" value="Genomic_DNA"/>
</dbReference>
<dbReference type="PANTHER" id="PTHR42792">
    <property type="entry name" value="FLAGELLIN"/>
    <property type="match status" value="1"/>
</dbReference>
<dbReference type="SUPFAM" id="SSF64518">
    <property type="entry name" value="Phase 1 flagellin"/>
    <property type="match status" value="1"/>
</dbReference>
<evidence type="ECO:0000256" key="4">
    <source>
        <dbReference type="RuleBase" id="RU362073"/>
    </source>
</evidence>
<feature type="domain" description="Flagellin C-terminal" evidence="6">
    <location>
        <begin position="396"/>
        <end position="481"/>
    </location>
</feature>
<evidence type="ECO:0000259" key="6">
    <source>
        <dbReference type="Pfam" id="PF00700"/>
    </source>
</evidence>
<evidence type="ECO:0000256" key="3">
    <source>
        <dbReference type="ARBA" id="ARBA00023143"/>
    </source>
</evidence>